<name>A0A0J5NF60_PLUGE</name>
<organism evidence="2 3">
    <name type="scientific">Pluralibacter gergoviae</name>
    <name type="common">Enterobacter gergoviae</name>
    <dbReference type="NCBI Taxonomy" id="61647"/>
    <lineage>
        <taxon>Bacteria</taxon>
        <taxon>Pseudomonadati</taxon>
        <taxon>Pseudomonadota</taxon>
        <taxon>Gammaproteobacteria</taxon>
        <taxon>Enterobacterales</taxon>
        <taxon>Enterobacteriaceae</taxon>
        <taxon>Pluralibacter</taxon>
    </lineage>
</organism>
<dbReference type="EMBL" id="LDZF01000001">
    <property type="protein sequence ID" value="KMK16473.1"/>
    <property type="molecule type" value="Genomic_DNA"/>
</dbReference>
<dbReference type="RefSeq" id="WP_048277869.1">
    <property type="nucleotide sequence ID" value="NZ_CACVCI010000001.1"/>
</dbReference>
<dbReference type="EMBL" id="ABLOKC030000019">
    <property type="protein sequence ID" value="EML1472582.1"/>
    <property type="molecule type" value="Genomic_DNA"/>
</dbReference>
<proteinExistence type="predicted"/>
<dbReference type="AlphaFoldDB" id="A0A0J5NF60"/>
<dbReference type="Pfam" id="PF11080">
    <property type="entry name" value="GhoS"/>
    <property type="match status" value="1"/>
</dbReference>
<dbReference type="eggNOG" id="ENOG5032T3T">
    <property type="taxonomic scope" value="Bacteria"/>
</dbReference>
<reference evidence="1" key="2">
    <citation type="submission" date="2024-02" db="EMBL/GenBank/DDBJ databases">
        <authorList>
            <consortium name="Clinical and Environmental Microbiology Branch: Whole genome sequencing antimicrobial resistance pathogens in the healthcare setting"/>
        </authorList>
    </citation>
    <scope>NUCLEOTIDE SEQUENCE</scope>
    <source>
        <strain evidence="1">2021DK-00143</strain>
    </source>
</reference>
<dbReference type="STRING" id="61647.LG71_15215"/>
<keyword evidence="3" id="KW-1185">Reference proteome</keyword>
<accession>A0A0J5NF60</accession>
<dbReference type="PATRIC" id="fig|61647.15.peg.123"/>
<protein>
    <submittedName>
        <fullName evidence="1">Type V toxin-antitoxin system endoribonuclease antitoxin GhoS</fullName>
    </submittedName>
</protein>
<evidence type="ECO:0000313" key="2">
    <source>
        <dbReference type="EMBL" id="KMK16473.1"/>
    </source>
</evidence>
<comment type="caution">
    <text evidence="2">The sequence shown here is derived from an EMBL/GenBank/DDBJ whole genome shotgun (WGS) entry which is preliminary data.</text>
</comment>
<gene>
    <name evidence="1" type="primary">ghoS</name>
    <name evidence="2" type="ORF">ABW06_00570</name>
    <name evidence="1" type="ORF">QEG54_003345</name>
</gene>
<dbReference type="Gene3D" id="3.30.70.2360">
    <property type="match status" value="1"/>
</dbReference>
<dbReference type="GO" id="GO:0004521">
    <property type="term" value="F:RNA endonuclease activity"/>
    <property type="evidence" value="ECO:0007669"/>
    <property type="project" value="InterPro"/>
</dbReference>
<reference evidence="2 3" key="1">
    <citation type="submission" date="2015-05" db="EMBL/GenBank/DDBJ databases">
        <title>Genome sequences of Pluralibacter gergoviae.</title>
        <authorList>
            <person name="Greninger A.L."/>
            <person name="Miller S."/>
        </authorList>
    </citation>
    <scope>NUCLEOTIDE SEQUENCE [LARGE SCALE GENOMIC DNA]</scope>
    <source>
        <strain evidence="2 3">JS81F13</strain>
    </source>
</reference>
<evidence type="ECO:0000313" key="3">
    <source>
        <dbReference type="Proteomes" id="UP000036196"/>
    </source>
</evidence>
<dbReference type="InterPro" id="IPR022597">
    <property type="entry name" value="GhoS"/>
</dbReference>
<evidence type="ECO:0000313" key="1">
    <source>
        <dbReference type="EMBL" id="EML1472582.1"/>
    </source>
</evidence>
<dbReference type="InterPro" id="IPR038241">
    <property type="entry name" value="GhoS_sf"/>
</dbReference>
<dbReference type="Proteomes" id="UP000036196">
    <property type="component" value="Unassembled WGS sequence"/>
</dbReference>
<sequence length="96" mass="10458">MSDVTRYVITVRFHEETLTEINELNNHLTRAGFTLTLTDDEGKVHDPGTNSFGWIGPQSAEEIKALAAGLADTAVKGEAEVTVTTLEAWLKAQRAS</sequence>